<reference evidence="2" key="1">
    <citation type="submission" date="2023-03" db="EMBL/GenBank/DDBJ databases">
        <title>Massive genome expansion in bonnet fungi (Mycena s.s.) driven by repeated elements and novel gene families across ecological guilds.</title>
        <authorList>
            <consortium name="Lawrence Berkeley National Laboratory"/>
            <person name="Harder C.B."/>
            <person name="Miyauchi S."/>
            <person name="Viragh M."/>
            <person name="Kuo A."/>
            <person name="Thoen E."/>
            <person name="Andreopoulos B."/>
            <person name="Lu D."/>
            <person name="Skrede I."/>
            <person name="Drula E."/>
            <person name="Henrissat B."/>
            <person name="Morin E."/>
            <person name="Kohler A."/>
            <person name="Barry K."/>
            <person name="LaButti K."/>
            <person name="Morin E."/>
            <person name="Salamov A."/>
            <person name="Lipzen A."/>
            <person name="Mereny Z."/>
            <person name="Hegedus B."/>
            <person name="Baldrian P."/>
            <person name="Stursova M."/>
            <person name="Weitz H."/>
            <person name="Taylor A."/>
            <person name="Grigoriev I.V."/>
            <person name="Nagy L.G."/>
            <person name="Martin F."/>
            <person name="Kauserud H."/>
        </authorList>
    </citation>
    <scope>NUCLEOTIDE SEQUENCE</scope>
    <source>
        <strain evidence="2">CBHHK067</strain>
    </source>
</reference>
<feature type="region of interest" description="Disordered" evidence="1">
    <location>
        <begin position="256"/>
        <end position="313"/>
    </location>
</feature>
<protein>
    <submittedName>
        <fullName evidence="2">Uncharacterized protein</fullName>
    </submittedName>
</protein>
<feature type="compositionally biased region" description="Basic residues" evidence="1">
    <location>
        <begin position="177"/>
        <end position="190"/>
    </location>
</feature>
<feature type="region of interest" description="Disordered" evidence="1">
    <location>
        <begin position="84"/>
        <end position="191"/>
    </location>
</feature>
<feature type="region of interest" description="Disordered" evidence="1">
    <location>
        <begin position="378"/>
        <end position="410"/>
    </location>
</feature>
<feature type="compositionally biased region" description="Basic and acidic residues" evidence="1">
    <location>
        <begin position="100"/>
        <end position="120"/>
    </location>
</feature>
<name>A0AAD7DX56_MYCRO</name>
<gene>
    <name evidence="2" type="ORF">B0H17DRAFT_274889</name>
</gene>
<sequence>MDLQALTSERLPTLPKLDKDQFIHSYIQGQRVHAKSYAEEGRCLASSWDVHRHHSTPNTPPAAVPGIAHNVGFATPVLTARIPRTANEGGAEKGTVASKPVEKPARVDKAQPKPKSKENLAKTAETQKSLSKKRAVDLDSDEDQAAQRRERKRVKRAIVQPKEASEPDTASSQGNAKSKKRTKAKDKKTKVPAGFALMHGFTATNVGKNRLTVKPPTNAGVFKKGKASIKTKIMQKLKGHQNKHFSELGFLNATHKQPVSDSSSASDASVTPVEEIVKPKKKAAAPKPRQEQSLRALTESSQEASELSKVSTPQQALRVESEIWDLESRASEKRRAKMQRESYTNGAGASYIQRSVVMDVRIPAWCGRPAKKLGVESTQHTAEAPDPIFIPSSPSLRPSQSASQVVPVVIKPSRTEEASRYFPAQQPADSPTNL</sequence>
<organism evidence="2 3">
    <name type="scientific">Mycena rosella</name>
    <name type="common">Pink bonnet</name>
    <name type="synonym">Agaricus rosellus</name>
    <dbReference type="NCBI Taxonomy" id="1033263"/>
    <lineage>
        <taxon>Eukaryota</taxon>
        <taxon>Fungi</taxon>
        <taxon>Dikarya</taxon>
        <taxon>Basidiomycota</taxon>
        <taxon>Agaricomycotina</taxon>
        <taxon>Agaricomycetes</taxon>
        <taxon>Agaricomycetidae</taxon>
        <taxon>Agaricales</taxon>
        <taxon>Marasmiineae</taxon>
        <taxon>Mycenaceae</taxon>
        <taxon>Mycena</taxon>
    </lineage>
</organism>
<feature type="compositionally biased region" description="Low complexity" evidence="1">
    <location>
        <begin position="259"/>
        <end position="270"/>
    </location>
</feature>
<proteinExistence type="predicted"/>
<dbReference type="EMBL" id="JARKIE010000021">
    <property type="protein sequence ID" value="KAJ7700014.1"/>
    <property type="molecule type" value="Genomic_DNA"/>
</dbReference>
<evidence type="ECO:0000313" key="3">
    <source>
        <dbReference type="Proteomes" id="UP001221757"/>
    </source>
</evidence>
<evidence type="ECO:0000256" key="1">
    <source>
        <dbReference type="SAM" id="MobiDB-lite"/>
    </source>
</evidence>
<dbReference type="AlphaFoldDB" id="A0AAD7DX56"/>
<comment type="caution">
    <text evidence="2">The sequence shown here is derived from an EMBL/GenBank/DDBJ whole genome shotgun (WGS) entry which is preliminary data.</text>
</comment>
<keyword evidence="3" id="KW-1185">Reference proteome</keyword>
<dbReference type="Proteomes" id="UP001221757">
    <property type="component" value="Unassembled WGS sequence"/>
</dbReference>
<evidence type="ECO:0000313" key="2">
    <source>
        <dbReference type="EMBL" id="KAJ7700014.1"/>
    </source>
</evidence>
<feature type="compositionally biased region" description="Polar residues" evidence="1">
    <location>
        <begin position="291"/>
        <end position="313"/>
    </location>
</feature>
<feature type="compositionally biased region" description="Low complexity" evidence="1">
    <location>
        <begin position="391"/>
        <end position="409"/>
    </location>
</feature>
<accession>A0AAD7DX56</accession>